<evidence type="ECO:0000256" key="4">
    <source>
        <dbReference type="ARBA" id="ARBA00022989"/>
    </source>
</evidence>
<dbReference type="PRINTS" id="PR00176">
    <property type="entry name" value="NANEUSMPORT"/>
</dbReference>
<comment type="similarity">
    <text evidence="6">Belongs to the sodium:neurotransmitter symporter (SNF) (TC 2.A.22) family.</text>
</comment>
<proteinExistence type="inferred from homology"/>
<feature type="transmembrane region" description="Helical" evidence="7">
    <location>
        <begin position="14"/>
        <end position="33"/>
    </location>
</feature>
<feature type="transmembrane region" description="Helical" evidence="7">
    <location>
        <begin position="210"/>
        <end position="236"/>
    </location>
</feature>
<dbReference type="RefSeq" id="WP_092353567.1">
    <property type="nucleotide sequence ID" value="NZ_FOIN01000011.1"/>
</dbReference>
<feature type="transmembrane region" description="Helical" evidence="7">
    <location>
        <begin position="344"/>
        <end position="366"/>
    </location>
</feature>
<feature type="transmembrane region" description="Helical" evidence="7">
    <location>
        <begin position="89"/>
        <end position="112"/>
    </location>
</feature>
<dbReference type="InterPro" id="IPR047218">
    <property type="entry name" value="YocR/YhdH-like"/>
</dbReference>
<dbReference type="AlphaFoldDB" id="A0A1I0EH75"/>
<gene>
    <name evidence="8" type="ORF">SAMN04489758_11121</name>
</gene>
<dbReference type="GeneID" id="78288256"/>
<evidence type="ECO:0000256" key="3">
    <source>
        <dbReference type="ARBA" id="ARBA00022692"/>
    </source>
</evidence>
<feature type="transmembrane region" description="Helical" evidence="7">
    <location>
        <begin position="431"/>
        <end position="452"/>
    </location>
</feature>
<dbReference type="PROSITE" id="PS50267">
    <property type="entry name" value="NA_NEUROTRAN_SYMP_3"/>
    <property type="match status" value="1"/>
</dbReference>
<dbReference type="OrthoDB" id="9762833at2"/>
<keyword evidence="3 6" id="KW-0812">Transmembrane</keyword>
<feature type="transmembrane region" description="Helical" evidence="7">
    <location>
        <begin position="45"/>
        <end position="68"/>
    </location>
</feature>
<keyword evidence="6" id="KW-0769">Symport</keyword>
<feature type="transmembrane region" description="Helical" evidence="7">
    <location>
        <begin position="386"/>
        <end position="410"/>
    </location>
</feature>
<comment type="subcellular location">
    <subcellularLocation>
        <location evidence="1">Membrane</location>
        <topology evidence="1">Multi-pass membrane protein</topology>
    </subcellularLocation>
</comment>
<dbReference type="GO" id="GO:0016020">
    <property type="term" value="C:membrane"/>
    <property type="evidence" value="ECO:0007669"/>
    <property type="project" value="UniProtKB-SubCell"/>
</dbReference>
<dbReference type="CDD" id="cd10336">
    <property type="entry name" value="SLC6sbd_Tyt1-Like"/>
    <property type="match status" value="1"/>
</dbReference>
<dbReference type="InterPro" id="IPR037272">
    <property type="entry name" value="SNS_sf"/>
</dbReference>
<evidence type="ECO:0000256" key="1">
    <source>
        <dbReference type="ARBA" id="ARBA00004141"/>
    </source>
</evidence>
<keyword evidence="5 7" id="KW-0472">Membrane</keyword>
<evidence type="ECO:0000313" key="9">
    <source>
        <dbReference type="Proteomes" id="UP000198558"/>
    </source>
</evidence>
<evidence type="ECO:0000256" key="7">
    <source>
        <dbReference type="SAM" id="Phobius"/>
    </source>
</evidence>
<evidence type="ECO:0000256" key="2">
    <source>
        <dbReference type="ARBA" id="ARBA00022448"/>
    </source>
</evidence>
<sequence length="454" mass="49710">METKNKRSTFSGQLGYVMAVAGSAVGLGNIWRFPYLAAKYGGGTFLFTYFILAITFGFALLISETALGRKTKKSPIVAYKQLGAKKLQFGGWLNAIIPMLIVPYYCVVGGWVCKYLFEYITNNSASLVNDVYFTSFASSPIQPVFWLLVFAILVFSVVLLGVEKGIEKCSKILMPTLVIMAIFIAGYALLTPGAIEGAKYYLIPDFSRFSIMTVVAAMGQMFYSLSIGMGILFTYGSYMRKEIDMEHSITQVEIMDTLIAFLAGLMIIPAVFAFSGGNPDTLNAGASLMFITLPKVFNSIAFGNIIGIIFFLLVLFAALTSAISLMECCVSVIQDQFNFSRKKCCIIILAVICILGIPCSLGFGVLDFIAPLGLSILDFFDFMTNSIMMPISAACTCLLIIKVTGFKTVIDEVEYSSKFKRKKAYIFCMKYIVVPGLMIILISSILSTLGVISI</sequence>
<feature type="transmembrane region" description="Helical" evidence="7">
    <location>
        <begin position="257"/>
        <end position="276"/>
    </location>
</feature>
<accession>A0A1I0EH75</accession>
<keyword evidence="2 6" id="KW-0813">Transport</keyword>
<organism evidence="8 9">
    <name type="scientific">Thomasclavelia cocleata</name>
    <dbReference type="NCBI Taxonomy" id="69824"/>
    <lineage>
        <taxon>Bacteria</taxon>
        <taxon>Bacillati</taxon>
        <taxon>Bacillota</taxon>
        <taxon>Erysipelotrichia</taxon>
        <taxon>Erysipelotrichales</taxon>
        <taxon>Coprobacillaceae</taxon>
        <taxon>Thomasclavelia</taxon>
    </lineage>
</organism>
<dbReference type="InterPro" id="IPR000175">
    <property type="entry name" value="Na/ntran_symport"/>
</dbReference>
<dbReference type="EMBL" id="FOIN01000011">
    <property type="protein sequence ID" value="SET44263.1"/>
    <property type="molecule type" value="Genomic_DNA"/>
</dbReference>
<dbReference type="Pfam" id="PF00209">
    <property type="entry name" value="SNF"/>
    <property type="match status" value="2"/>
</dbReference>
<dbReference type="PANTHER" id="PTHR42948:SF1">
    <property type="entry name" value="TRANSPORTER"/>
    <property type="match status" value="1"/>
</dbReference>
<dbReference type="PANTHER" id="PTHR42948">
    <property type="entry name" value="TRANSPORTER"/>
    <property type="match status" value="1"/>
</dbReference>
<evidence type="ECO:0000256" key="5">
    <source>
        <dbReference type="ARBA" id="ARBA00023136"/>
    </source>
</evidence>
<name>A0A1I0EH75_9FIRM</name>
<dbReference type="NCBIfam" id="NF037979">
    <property type="entry name" value="Na_transp"/>
    <property type="match status" value="1"/>
</dbReference>
<evidence type="ECO:0000256" key="6">
    <source>
        <dbReference type="RuleBase" id="RU003732"/>
    </source>
</evidence>
<dbReference type="SUPFAM" id="SSF161070">
    <property type="entry name" value="SNF-like"/>
    <property type="match status" value="1"/>
</dbReference>
<feature type="transmembrane region" description="Helical" evidence="7">
    <location>
        <begin position="172"/>
        <end position="190"/>
    </location>
</feature>
<evidence type="ECO:0000313" key="8">
    <source>
        <dbReference type="EMBL" id="SET44263.1"/>
    </source>
</evidence>
<dbReference type="Proteomes" id="UP000198558">
    <property type="component" value="Unassembled WGS sequence"/>
</dbReference>
<keyword evidence="9" id="KW-1185">Reference proteome</keyword>
<reference evidence="9" key="1">
    <citation type="submission" date="2016-10" db="EMBL/GenBank/DDBJ databases">
        <authorList>
            <person name="Varghese N."/>
            <person name="Submissions S."/>
        </authorList>
    </citation>
    <scope>NUCLEOTIDE SEQUENCE [LARGE SCALE GENOMIC DNA]</scope>
    <source>
        <strain evidence="9">DSM 1551</strain>
    </source>
</reference>
<dbReference type="PROSITE" id="PS00610">
    <property type="entry name" value="NA_NEUROTRAN_SYMP_1"/>
    <property type="match status" value="1"/>
</dbReference>
<protein>
    <recommendedName>
        <fullName evidence="6">Transporter</fullName>
    </recommendedName>
</protein>
<feature type="transmembrane region" description="Helical" evidence="7">
    <location>
        <begin position="143"/>
        <end position="160"/>
    </location>
</feature>
<dbReference type="GO" id="GO:0015293">
    <property type="term" value="F:symporter activity"/>
    <property type="evidence" value="ECO:0007669"/>
    <property type="project" value="UniProtKB-KW"/>
</dbReference>
<feature type="transmembrane region" description="Helical" evidence="7">
    <location>
        <begin position="296"/>
        <end position="323"/>
    </location>
</feature>
<keyword evidence="4 7" id="KW-1133">Transmembrane helix</keyword>